<name>A0A0F8XD35_9ZZZZ</name>
<feature type="non-terminal residue" evidence="1">
    <location>
        <position position="40"/>
    </location>
</feature>
<sequence>MGISDRVEGSVEKWRKKWGSPLKKFAGEFIQVGLKAGLED</sequence>
<evidence type="ECO:0000313" key="1">
    <source>
        <dbReference type="EMBL" id="KKK67092.1"/>
    </source>
</evidence>
<protein>
    <submittedName>
        <fullName evidence="1">Uncharacterized protein</fullName>
    </submittedName>
</protein>
<dbReference type="AlphaFoldDB" id="A0A0F8XD35"/>
<organism evidence="1">
    <name type="scientific">marine sediment metagenome</name>
    <dbReference type="NCBI Taxonomy" id="412755"/>
    <lineage>
        <taxon>unclassified sequences</taxon>
        <taxon>metagenomes</taxon>
        <taxon>ecological metagenomes</taxon>
    </lineage>
</organism>
<comment type="caution">
    <text evidence="1">The sequence shown here is derived from an EMBL/GenBank/DDBJ whole genome shotgun (WGS) entry which is preliminary data.</text>
</comment>
<dbReference type="EMBL" id="LAZR01059774">
    <property type="protein sequence ID" value="KKK67092.1"/>
    <property type="molecule type" value="Genomic_DNA"/>
</dbReference>
<proteinExistence type="predicted"/>
<reference evidence="1" key="1">
    <citation type="journal article" date="2015" name="Nature">
        <title>Complex archaea that bridge the gap between prokaryotes and eukaryotes.</title>
        <authorList>
            <person name="Spang A."/>
            <person name="Saw J.H."/>
            <person name="Jorgensen S.L."/>
            <person name="Zaremba-Niedzwiedzka K."/>
            <person name="Martijn J."/>
            <person name="Lind A.E."/>
            <person name="van Eijk R."/>
            <person name="Schleper C."/>
            <person name="Guy L."/>
            <person name="Ettema T.J."/>
        </authorList>
    </citation>
    <scope>NUCLEOTIDE SEQUENCE</scope>
</reference>
<gene>
    <name evidence="1" type="ORF">LCGC14_2957500</name>
</gene>
<accession>A0A0F8XD35</accession>